<reference evidence="1" key="1">
    <citation type="submission" date="2020-04" db="EMBL/GenBank/DDBJ databases">
        <authorList>
            <person name="Chiriac C."/>
            <person name="Salcher M."/>
            <person name="Ghai R."/>
            <person name="Kavagutti S V."/>
        </authorList>
    </citation>
    <scope>NUCLEOTIDE SEQUENCE</scope>
</reference>
<evidence type="ECO:0000313" key="2">
    <source>
        <dbReference type="EMBL" id="CAB4162326.1"/>
    </source>
</evidence>
<organism evidence="1">
    <name type="scientific">uncultured Caudovirales phage</name>
    <dbReference type="NCBI Taxonomy" id="2100421"/>
    <lineage>
        <taxon>Viruses</taxon>
        <taxon>Duplodnaviria</taxon>
        <taxon>Heunggongvirae</taxon>
        <taxon>Uroviricota</taxon>
        <taxon>Caudoviricetes</taxon>
        <taxon>Peduoviridae</taxon>
        <taxon>Maltschvirus</taxon>
        <taxon>Maltschvirus maltsch</taxon>
    </lineage>
</organism>
<gene>
    <name evidence="1" type="ORF">UFOVP436_32</name>
    <name evidence="2" type="ORF">UFOVP784_32</name>
</gene>
<sequence length="80" mass="8770">MPRGKTNAIEQLINGKFAGAAEVTVKQLATEVNCTVQNVYIYVRKNPTRFTQVRRGVYQINPSIPTNAVTNSNNTSSLTA</sequence>
<proteinExistence type="predicted"/>
<protein>
    <submittedName>
        <fullName evidence="1">Uncharacterized protein</fullName>
    </submittedName>
</protein>
<evidence type="ECO:0000313" key="1">
    <source>
        <dbReference type="EMBL" id="CAB4142753.1"/>
    </source>
</evidence>
<accession>A0A6J5MBP9</accession>
<name>A0A6J5MBP9_9CAUD</name>
<dbReference type="EMBL" id="LR796737">
    <property type="protein sequence ID" value="CAB4162326.1"/>
    <property type="molecule type" value="Genomic_DNA"/>
</dbReference>
<dbReference type="EMBL" id="LR796418">
    <property type="protein sequence ID" value="CAB4142753.1"/>
    <property type="molecule type" value="Genomic_DNA"/>
</dbReference>